<accession>A0A2N0Z1R8</accession>
<feature type="domain" description="VanZ-like" evidence="2">
    <location>
        <begin position="101"/>
        <end position="241"/>
    </location>
</feature>
<proteinExistence type="predicted"/>
<evidence type="ECO:0000313" key="4">
    <source>
        <dbReference type="Proteomes" id="UP000233375"/>
    </source>
</evidence>
<dbReference type="Proteomes" id="UP000233375">
    <property type="component" value="Unassembled WGS sequence"/>
</dbReference>
<keyword evidence="4" id="KW-1185">Reference proteome</keyword>
<dbReference type="InterPro" id="IPR053150">
    <property type="entry name" value="Teicoplanin_resist-assoc"/>
</dbReference>
<dbReference type="OrthoDB" id="4822551at2"/>
<evidence type="ECO:0000256" key="1">
    <source>
        <dbReference type="SAM" id="Phobius"/>
    </source>
</evidence>
<feature type="transmembrane region" description="Helical" evidence="1">
    <location>
        <begin position="165"/>
        <end position="186"/>
    </location>
</feature>
<protein>
    <recommendedName>
        <fullName evidence="2">VanZ-like domain-containing protein</fullName>
    </recommendedName>
</protein>
<keyword evidence="1" id="KW-0472">Membrane</keyword>
<name>A0A2N0Z1R8_9BACI</name>
<comment type="caution">
    <text evidence="3">The sequence shown here is derived from an EMBL/GenBank/DDBJ whole genome shotgun (WGS) entry which is preliminary data.</text>
</comment>
<gene>
    <name evidence="3" type="ORF">CWS01_11750</name>
</gene>
<feature type="transmembrane region" description="Helical" evidence="1">
    <location>
        <begin position="192"/>
        <end position="213"/>
    </location>
</feature>
<dbReference type="Pfam" id="PF04892">
    <property type="entry name" value="VanZ"/>
    <property type="match status" value="1"/>
</dbReference>
<keyword evidence="1" id="KW-1133">Transmembrane helix</keyword>
<dbReference type="AlphaFoldDB" id="A0A2N0Z1R8"/>
<dbReference type="PANTHER" id="PTHR36834">
    <property type="entry name" value="MEMBRANE PROTEIN-RELATED"/>
    <property type="match status" value="1"/>
</dbReference>
<dbReference type="InterPro" id="IPR006976">
    <property type="entry name" value="VanZ-like"/>
</dbReference>
<evidence type="ECO:0000313" key="3">
    <source>
        <dbReference type="EMBL" id="PKG23455.1"/>
    </source>
</evidence>
<feature type="transmembrane region" description="Helical" evidence="1">
    <location>
        <begin position="60"/>
        <end position="79"/>
    </location>
</feature>
<organism evidence="3 4">
    <name type="scientific">Niallia nealsonii</name>
    <dbReference type="NCBI Taxonomy" id="115979"/>
    <lineage>
        <taxon>Bacteria</taxon>
        <taxon>Bacillati</taxon>
        <taxon>Bacillota</taxon>
        <taxon>Bacilli</taxon>
        <taxon>Bacillales</taxon>
        <taxon>Bacillaceae</taxon>
        <taxon>Niallia</taxon>
    </lineage>
</organism>
<dbReference type="EMBL" id="PISE01000023">
    <property type="protein sequence ID" value="PKG23455.1"/>
    <property type="molecule type" value="Genomic_DNA"/>
</dbReference>
<sequence>MVFDDAFFCTKKQIEKLPKVLSRLTIDKKVCFTKKEFCYFFYFGKIRFSVKGDRKEKKRLYSSLIVYIGVCIYIIGVSIKLAVSYKKKPIYWLKEAVKLLFVVYMLLVVSVTLFPIYAYNIVSLEGLKYSVNIIPLVSILKSIEQIGIAYDGDALFMSSLIIRNVGGNILLFMPLGVLAPIIWHQYKNLSSMLFLGMLLSIFIEGIQFFEILSGSSIRAVDVDDVICNVFGAMLGYFVYAAIFKLANRFQIKALQKLNRGDPMLTENKEKAGC</sequence>
<dbReference type="PANTHER" id="PTHR36834:SF2">
    <property type="entry name" value="MEMBRANE PROTEIN"/>
    <property type="match status" value="1"/>
</dbReference>
<reference evidence="3 4" key="1">
    <citation type="journal article" date="2003" name="Int. J. Syst. Evol. Microbiol.">
        <title>Bacillus nealsonii sp. nov., isolated from a spacecraft-assembly facility, whose spores are gamma-radiation resistant.</title>
        <authorList>
            <person name="Venkateswaran K."/>
            <person name="Kempf M."/>
            <person name="Chen F."/>
            <person name="Satomi M."/>
            <person name="Nicholson W."/>
            <person name="Kern R."/>
        </authorList>
    </citation>
    <scope>NUCLEOTIDE SEQUENCE [LARGE SCALE GENOMIC DNA]</scope>
    <source>
        <strain evidence="3 4">FO-92</strain>
    </source>
</reference>
<feature type="transmembrane region" description="Helical" evidence="1">
    <location>
        <begin position="225"/>
        <end position="246"/>
    </location>
</feature>
<feature type="transmembrane region" description="Helical" evidence="1">
    <location>
        <begin position="99"/>
        <end position="119"/>
    </location>
</feature>
<evidence type="ECO:0000259" key="2">
    <source>
        <dbReference type="Pfam" id="PF04892"/>
    </source>
</evidence>
<keyword evidence="1" id="KW-0812">Transmembrane</keyword>